<feature type="transmembrane region" description="Helical" evidence="1">
    <location>
        <begin position="113"/>
        <end position="138"/>
    </location>
</feature>
<organism evidence="2 3">
    <name type="scientific">Hymenobacter persicinus</name>
    <dbReference type="NCBI Taxonomy" id="2025506"/>
    <lineage>
        <taxon>Bacteria</taxon>
        <taxon>Pseudomonadati</taxon>
        <taxon>Bacteroidota</taxon>
        <taxon>Cytophagia</taxon>
        <taxon>Cytophagales</taxon>
        <taxon>Hymenobacteraceae</taxon>
        <taxon>Hymenobacter</taxon>
    </lineage>
</organism>
<feature type="transmembrane region" description="Helical" evidence="1">
    <location>
        <begin position="213"/>
        <end position="235"/>
    </location>
</feature>
<feature type="transmembrane region" description="Helical" evidence="1">
    <location>
        <begin position="247"/>
        <end position="264"/>
    </location>
</feature>
<accession>A0A4Q5LCL7</accession>
<dbReference type="RefSeq" id="WP_129921350.1">
    <property type="nucleotide sequence ID" value="NZ_SEWE01000022.1"/>
</dbReference>
<dbReference type="OrthoDB" id="876946at2"/>
<proteinExistence type="predicted"/>
<keyword evidence="3" id="KW-1185">Reference proteome</keyword>
<keyword evidence="1" id="KW-0812">Transmembrane</keyword>
<sequence>MKLLVALALNLGLLLALGAWLRRQRRTAELGRWLLPLLGVRLLVSLRDCFLLSGDAVYFQKWARVLTRQLWAAPGSWLRTLLSDELHFGGQSLVYHGYSNTFFLIKLLSALNLASLGAACLNSLYLSLFCFVGCWHLVRSVNAVFPAVPRGAALLALLAWPSAVYWTSGLTKESLLLGSAAGLLALVLPWLYAPGRPRPLAVLGALLLAGLQFKMRFFFAALLFAALGGLALIRVVQQLGGAQSRGVQALLFALVVAGGAWVGSEISPVFRFNKFSSQLLHAYSDMLANSHQQPHIEYADLGPTLPSMLHNAPAALLNVLVRPWPWEGTGLLYGAAGLENMLLLVVVVVAVGAVLRGRGGQLPFALVLALGFYCLALGVLIGLSTPNLGTLNRYRSVLLPFVLLLSLQNEYAARFLRRLGL</sequence>
<protein>
    <recommendedName>
        <fullName evidence="4">Glycosyltransferase RgtA/B/C/D-like domain-containing protein</fullName>
    </recommendedName>
</protein>
<gene>
    <name evidence="2" type="ORF">EWM57_11780</name>
</gene>
<keyword evidence="1" id="KW-1133">Transmembrane helix</keyword>
<dbReference type="Proteomes" id="UP000294155">
    <property type="component" value="Unassembled WGS sequence"/>
</dbReference>
<dbReference type="EMBL" id="SEWE01000022">
    <property type="protein sequence ID" value="RYU79034.1"/>
    <property type="molecule type" value="Genomic_DNA"/>
</dbReference>
<feature type="transmembrane region" description="Helical" evidence="1">
    <location>
        <begin position="331"/>
        <end position="355"/>
    </location>
</feature>
<evidence type="ECO:0008006" key="4">
    <source>
        <dbReference type="Google" id="ProtNLM"/>
    </source>
</evidence>
<keyword evidence="1" id="KW-0472">Membrane</keyword>
<evidence type="ECO:0000313" key="2">
    <source>
        <dbReference type="EMBL" id="RYU79034.1"/>
    </source>
</evidence>
<feature type="transmembrane region" description="Helical" evidence="1">
    <location>
        <begin position="362"/>
        <end position="385"/>
    </location>
</feature>
<name>A0A4Q5LCL7_9BACT</name>
<comment type="caution">
    <text evidence="2">The sequence shown here is derived from an EMBL/GenBank/DDBJ whole genome shotgun (WGS) entry which is preliminary data.</text>
</comment>
<evidence type="ECO:0000313" key="3">
    <source>
        <dbReference type="Proteomes" id="UP000294155"/>
    </source>
</evidence>
<feature type="transmembrane region" description="Helical" evidence="1">
    <location>
        <begin position="175"/>
        <end position="193"/>
    </location>
</feature>
<feature type="transmembrane region" description="Helical" evidence="1">
    <location>
        <begin position="150"/>
        <end position="168"/>
    </location>
</feature>
<reference evidence="2 3" key="1">
    <citation type="submission" date="2019-02" db="EMBL/GenBank/DDBJ databases">
        <title>Bacterial novel species isolated from soil.</title>
        <authorList>
            <person name="Jung H.-Y."/>
        </authorList>
    </citation>
    <scope>NUCLEOTIDE SEQUENCE [LARGE SCALE GENOMIC DNA]</scope>
    <source>
        <strain evidence="2 3">1-3-3-3</strain>
    </source>
</reference>
<dbReference type="AlphaFoldDB" id="A0A4Q5LCL7"/>
<evidence type="ECO:0000256" key="1">
    <source>
        <dbReference type="SAM" id="Phobius"/>
    </source>
</evidence>